<feature type="disulfide bond" evidence="9">
    <location>
        <begin position="108"/>
        <end position="123"/>
    </location>
</feature>
<keyword evidence="2" id="KW-0964">Secreted</keyword>
<proteinExistence type="predicted"/>
<evidence type="ECO:0000256" key="8">
    <source>
        <dbReference type="ARBA" id="ARBA00023157"/>
    </source>
</evidence>
<dbReference type="InterPro" id="IPR036055">
    <property type="entry name" value="LDL_receptor-like_sf"/>
</dbReference>
<dbReference type="PROSITE" id="PS50068">
    <property type="entry name" value="LDLRA_2"/>
    <property type="match status" value="2"/>
</dbReference>
<dbReference type="KEGG" id="obi:106878182"/>
<dbReference type="PROSITE" id="PS50240">
    <property type="entry name" value="TRYPSIN_DOM"/>
    <property type="match status" value="1"/>
</dbReference>
<dbReference type="PROSITE" id="PS00134">
    <property type="entry name" value="TRYPSIN_HIS"/>
    <property type="match status" value="1"/>
</dbReference>
<dbReference type="SMART" id="SM00020">
    <property type="entry name" value="Tryp_SPc"/>
    <property type="match status" value="1"/>
</dbReference>
<dbReference type="EMBL" id="KQ422926">
    <property type="protein sequence ID" value="KOF73898.1"/>
    <property type="molecule type" value="Genomic_DNA"/>
</dbReference>
<evidence type="ECO:0000256" key="7">
    <source>
        <dbReference type="ARBA" id="ARBA00023145"/>
    </source>
</evidence>
<keyword evidence="7" id="KW-0865">Zymogen</keyword>
<evidence type="ECO:0000256" key="2">
    <source>
        <dbReference type="ARBA" id="ARBA00022525"/>
    </source>
</evidence>
<evidence type="ECO:0000259" key="10">
    <source>
        <dbReference type="PROSITE" id="PS50240"/>
    </source>
</evidence>
<dbReference type="InterPro" id="IPR018114">
    <property type="entry name" value="TRYPSIN_HIS"/>
</dbReference>
<dbReference type="GO" id="GO:0004252">
    <property type="term" value="F:serine-type endopeptidase activity"/>
    <property type="evidence" value="ECO:0007669"/>
    <property type="project" value="InterPro"/>
</dbReference>
<dbReference type="PANTHER" id="PTHR24252">
    <property type="entry name" value="ACROSIN-RELATED"/>
    <property type="match status" value="1"/>
</dbReference>
<dbReference type="GO" id="GO:0006508">
    <property type="term" value="P:proteolysis"/>
    <property type="evidence" value="ECO:0007669"/>
    <property type="project" value="UniProtKB-KW"/>
</dbReference>
<feature type="disulfide bond" evidence="9">
    <location>
        <begin position="96"/>
        <end position="114"/>
    </location>
</feature>
<accession>A0A0L8GAG9</accession>
<dbReference type="OMA" id="CASHEFE"/>
<evidence type="ECO:0000313" key="11">
    <source>
        <dbReference type="EMBL" id="KOF73898.1"/>
    </source>
</evidence>
<dbReference type="Pfam" id="PF00089">
    <property type="entry name" value="Trypsin"/>
    <property type="match status" value="1"/>
</dbReference>
<gene>
    <name evidence="11" type="ORF">OCBIM_22037124mg</name>
</gene>
<comment type="subcellular location">
    <subcellularLocation>
        <location evidence="1">Secreted</location>
    </subcellularLocation>
</comment>
<keyword evidence="6" id="KW-0720">Serine protease</keyword>
<dbReference type="GO" id="GO:0005576">
    <property type="term" value="C:extracellular region"/>
    <property type="evidence" value="ECO:0007669"/>
    <property type="project" value="UniProtKB-SubCell"/>
</dbReference>
<reference evidence="11" key="1">
    <citation type="submission" date="2015-07" db="EMBL/GenBank/DDBJ databases">
        <title>MeaNS - Measles Nucleotide Surveillance Program.</title>
        <authorList>
            <person name="Tran T."/>
            <person name="Druce J."/>
        </authorList>
    </citation>
    <scope>NUCLEOTIDE SEQUENCE</scope>
    <source>
        <strain evidence="11">UCB-OBI-ISO-001</strain>
        <tissue evidence="11">Gonad</tissue>
    </source>
</reference>
<dbReference type="CDD" id="cd00190">
    <property type="entry name" value="Tryp_SPc"/>
    <property type="match status" value="1"/>
</dbReference>
<dbReference type="InterPro" id="IPR043504">
    <property type="entry name" value="Peptidase_S1_PA_chymotrypsin"/>
</dbReference>
<dbReference type="STRING" id="37653.A0A0L8GAG9"/>
<evidence type="ECO:0000256" key="6">
    <source>
        <dbReference type="ARBA" id="ARBA00022825"/>
    </source>
</evidence>
<protein>
    <recommendedName>
        <fullName evidence="10">Peptidase S1 domain-containing protein</fullName>
    </recommendedName>
</protein>
<dbReference type="Gene3D" id="4.10.400.10">
    <property type="entry name" value="Low-density Lipoprotein Receptor"/>
    <property type="match status" value="2"/>
</dbReference>
<dbReference type="Gene3D" id="2.40.10.10">
    <property type="entry name" value="Trypsin-like serine proteases"/>
    <property type="match status" value="1"/>
</dbReference>
<dbReference type="SMART" id="SM00192">
    <property type="entry name" value="LDLa"/>
    <property type="match status" value="2"/>
</dbReference>
<dbReference type="OrthoDB" id="6131010at2759"/>
<dbReference type="InterPro" id="IPR023415">
    <property type="entry name" value="LDLR_class-A_CS"/>
</dbReference>
<feature type="domain" description="Peptidase S1" evidence="10">
    <location>
        <begin position="225"/>
        <end position="449"/>
    </location>
</feature>
<dbReference type="InterPro" id="IPR009003">
    <property type="entry name" value="Peptidase_S1_PA"/>
</dbReference>
<keyword evidence="8 9" id="KW-1015">Disulfide bond</keyword>
<evidence type="ECO:0000256" key="4">
    <source>
        <dbReference type="ARBA" id="ARBA00022729"/>
    </source>
</evidence>
<keyword evidence="3" id="KW-0645">Protease</keyword>
<feature type="disulfide bond" evidence="9">
    <location>
        <begin position="89"/>
        <end position="101"/>
    </location>
</feature>
<dbReference type="AlphaFoldDB" id="A0A0L8GAG9"/>
<dbReference type="SUPFAM" id="SSF57424">
    <property type="entry name" value="LDL receptor-like module"/>
    <property type="match status" value="2"/>
</dbReference>
<dbReference type="CDD" id="cd00112">
    <property type="entry name" value="LDLa"/>
    <property type="match status" value="2"/>
</dbReference>
<dbReference type="FunFam" id="2.40.10.10:FF:000146">
    <property type="entry name" value="Serine protease 53"/>
    <property type="match status" value="1"/>
</dbReference>
<evidence type="ECO:0000256" key="1">
    <source>
        <dbReference type="ARBA" id="ARBA00004613"/>
    </source>
</evidence>
<dbReference type="InterPro" id="IPR002172">
    <property type="entry name" value="LDrepeatLR_classA_rpt"/>
</dbReference>
<comment type="caution">
    <text evidence="9">Lacks conserved residue(s) required for the propagation of feature annotation.</text>
</comment>
<evidence type="ECO:0000256" key="9">
    <source>
        <dbReference type="PROSITE-ProRule" id="PRU00124"/>
    </source>
</evidence>
<evidence type="ECO:0000256" key="5">
    <source>
        <dbReference type="ARBA" id="ARBA00022801"/>
    </source>
</evidence>
<dbReference type="Pfam" id="PF00057">
    <property type="entry name" value="Ldl_recept_a"/>
    <property type="match status" value="1"/>
</dbReference>
<sequence>MYMTGKYYDYYYSYYVYRRRWNVYNCAGRCYCSTTYVTCSNTTCEDGEVRCPPGRNETNSTNVCIRKDSMCDGAIDCEDGTDEKNCASCAIGHWQCKNLKCIKQGLRCDGKEDCDDGSDEFYCFTYINNTILVYHNGSYENVCENNLNSEKIANHLCSTVGRSNGTFGNSIDGYGVQFTQNPTGSKMGLIPGFKANSFEKCKYMVLECSKEVCGTRKRDLFEPNVQNGHNALDGEYPWVVVLLRGSSFVCTASLISKKYVLTAAHCVDGNSYNSYYVRVGSINKGKGTLYKVTQVLVHQDYESYRYGYDIALLYVKSGITLTDDVQPICLPENPAPLERDYYITGWGQNENRERVSILQEAKTEMLEYHSCKKHYNFITEAVLCSNNKEFYQPSCYGDSGGPLQTLNDHGFWVIHGVTSFGMIGCKGDIAKPGAFSSVYHGLEWIKKYV</sequence>
<evidence type="ECO:0000256" key="3">
    <source>
        <dbReference type="ARBA" id="ARBA00022670"/>
    </source>
</evidence>
<dbReference type="InterPro" id="IPR001254">
    <property type="entry name" value="Trypsin_dom"/>
</dbReference>
<dbReference type="PROSITE" id="PS01209">
    <property type="entry name" value="LDLRA_1"/>
    <property type="match status" value="1"/>
</dbReference>
<keyword evidence="5" id="KW-0378">Hydrolase</keyword>
<dbReference type="PRINTS" id="PR00261">
    <property type="entry name" value="LDLRECEPTOR"/>
</dbReference>
<dbReference type="PANTHER" id="PTHR24252:SF7">
    <property type="entry name" value="HYALIN"/>
    <property type="match status" value="1"/>
</dbReference>
<dbReference type="SUPFAM" id="SSF50494">
    <property type="entry name" value="Trypsin-like serine proteases"/>
    <property type="match status" value="1"/>
</dbReference>
<organism evidence="11">
    <name type="scientific">Octopus bimaculoides</name>
    <name type="common">California two-spotted octopus</name>
    <dbReference type="NCBI Taxonomy" id="37653"/>
    <lineage>
        <taxon>Eukaryota</taxon>
        <taxon>Metazoa</taxon>
        <taxon>Spiralia</taxon>
        <taxon>Lophotrochozoa</taxon>
        <taxon>Mollusca</taxon>
        <taxon>Cephalopoda</taxon>
        <taxon>Coleoidea</taxon>
        <taxon>Octopodiformes</taxon>
        <taxon>Octopoda</taxon>
        <taxon>Incirrata</taxon>
        <taxon>Octopodidae</taxon>
        <taxon>Octopus</taxon>
    </lineage>
</organism>
<keyword evidence="4" id="KW-0732">Signal</keyword>
<feature type="disulfide bond" evidence="9">
    <location>
        <begin position="71"/>
        <end position="86"/>
    </location>
</feature>
<name>A0A0L8GAG9_OCTBM</name>